<dbReference type="Proteomes" id="UP000308600">
    <property type="component" value="Unassembled WGS sequence"/>
</dbReference>
<proteinExistence type="predicted"/>
<accession>A0ACD2ZYF8</accession>
<keyword evidence="2" id="KW-1185">Reference proteome</keyword>
<organism evidence="1 2">
    <name type="scientific">Pluteus cervinus</name>
    <dbReference type="NCBI Taxonomy" id="181527"/>
    <lineage>
        <taxon>Eukaryota</taxon>
        <taxon>Fungi</taxon>
        <taxon>Dikarya</taxon>
        <taxon>Basidiomycota</taxon>
        <taxon>Agaricomycotina</taxon>
        <taxon>Agaricomycetes</taxon>
        <taxon>Agaricomycetidae</taxon>
        <taxon>Agaricales</taxon>
        <taxon>Pluteineae</taxon>
        <taxon>Pluteaceae</taxon>
        <taxon>Pluteus</taxon>
    </lineage>
</organism>
<sequence>MHPSARLFSTLQDTKQELAEMLNRVQRHTICKPGYCLRRRKLANGETEDCCRFGYPKPLRNSTEYTRDAGKEFAELHTRRNDPILNSYNPAFILGWRANIDFRPVSNKEA</sequence>
<evidence type="ECO:0000313" key="2">
    <source>
        <dbReference type="Proteomes" id="UP000308600"/>
    </source>
</evidence>
<gene>
    <name evidence="1" type="ORF">BDN72DRAFT_782015</name>
</gene>
<name>A0ACD2ZYF8_9AGAR</name>
<dbReference type="EMBL" id="ML209326">
    <property type="protein sequence ID" value="TFK58500.1"/>
    <property type="molecule type" value="Genomic_DNA"/>
</dbReference>
<reference evidence="1 2" key="1">
    <citation type="journal article" date="2019" name="Nat. Ecol. Evol.">
        <title>Megaphylogeny resolves global patterns of mushroom evolution.</title>
        <authorList>
            <person name="Varga T."/>
            <person name="Krizsan K."/>
            <person name="Foldi C."/>
            <person name="Dima B."/>
            <person name="Sanchez-Garcia M."/>
            <person name="Sanchez-Ramirez S."/>
            <person name="Szollosi G.J."/>
            <person name="Szarkandi J.G."/>
            <person name="Papp V."/>
            <person name="Albert L."/>
            <person name="Andreopoulos W."/>
            <person name="Angelini C."/>
            <person name="Antonin V."/>
            <person name="Barry K.W."/>
            <person name="Bougher N.L."/>
            <person name="Buchanan P."/>
            <person name="Buyck B."/>
            <person name="Bense V."/>
            <person name="Catcheside P."/>
            <person name="Chovatia M."/>
            <person name="Cooper J."/>
            <person name="Damon W."/>
            <person name="Desjardin D."/>
            <person name="Finy P."/>
            <person name="Geml J."/>
            <person name="Haridas S."/>
            <person name="Hughes K."/>
            <person name="Justo A."/>
            <person name="Karasinski D."/>
            <person name="Kautmanova I."/>
            <person name="Kiss B."/>
            <person name="Kocsube S."/>
            <person name="Kotiranta H."/>
            <person name="LaButti K.M."/>
            <person name="Lechner B.E."/>
            <person name="Liimatainen K."/>
            <person name="Lipzen A."/>
            <person name="Lukacs Z."/>
            <person name="Mihaltcheva S."/>
            <person name="Morgado L.N."/>
            <person name="Niskanen T."/>
            <person name="Noordeloos M.E."/>
            <person name="Ohm R.A."/>
            <person name="Ortiz-Santana B."/>
            <person name="Ovrebo C."/>
            <person name="Racz N."/>
            <person name="Riley R."/>
            <person name="Savchenko A."/>
            <person name="Shiryaev A."/>
            <person name="Soop K."/>
            <person name="Spirin V."/>
            <person name="Szebenyi C."/>
            <person name="Tomsovsky M."/>
            <person name="Tulloss R.E."/>
            <person name="Uehling J."/>
            <person name="Grigoriev I.V."/>
            <person name="Vagvolgyi C."/>
            <person name="Papp T."/>
            <person name="Martin F.M."/>
            <person name="Miettinen O."/>
            <person name="Hibbett D.S."/>
            <person name="Nagy L.G."/>
        </authorList>
    </citation>
    <scope>NUCLEOTIDE SEQUENCE [LARGE SCALE GENOMIC DNA]</scope>
    <source>
        <strain evidence="1 2">NL-1719</strain>
    </source>
</reference>
<protein>
    <submittedName>
        <fullName evidence="1">Uncharacterized protein</fullName>
    </submittedName>
</protein>
<feature type="non-terminal residue" evidence="1">
    <location>
        <position position="110"/>
    </location>
</feature>
<evidence type="ECO:0000313" key="1">
    <source>
        <dbReference type="EMBL" id="TFK58500.1"/>
    </source>
</evidence>